<organism evidence="1">
    <name type="scientific">Eremomyces bilateralis CBS 781.70</name>
    <dbReference type="NCBI Taxonomy" id="1392243"/>
    <lineage>
        <taxon>Eukaryota</taxon>
        <taxon>Fungi</taxon>
        <taxon>Dikarya</taxon>
        <taxon>Ascomycota</taxon>
        <taxon>Pezizomycotina</taxon>
        <taxon>Dothideomycetes</taxon>
        <taxon>Dothideomycetes incertae sedis</taxon>
        <taxon>Eremomycetales</taxon>
        <taxon>Eremomycetaceae</taxon>
        <taxon>Eremomyces</taxon>
    </lineage>
</organism>
<reference evidence="3" key="3">
    <citation type="submission" date="2025-04" db="UniProtKB">
        <authorList>
            <consortium name="RefSeq"/>
        </authorList>
    </citation>
    <scope>IDENTIFICATION</scope>
    <source>
        <strain evidence="3">CBS 781.70</strain>
    </source>
</reference>
<protein>
    <submittedName>
        <fullName evidence="1 3">Uncharacterized protein</fullName>
    </submittedName>
</protein>
<dbReference type="RefSeq" id="XP_033530315.1">
    <property type="nucleotide sequence ID" value="XM_033674417.1"/>
</dbReference>
<dbReference type="AlphaFoldDB" id="A0A6G1FSC5"/>
<gene>
    <name evidence="1 3" type="ORF">P152DRAFT_211120</name>
</gene>
<reference evidence="1 3" key="1">
    <citation type="submission" date="2020-01" db="EMBL/GenBank/DDBJ databases">
        <authorList>
            <consortium name="DOE Joint Genome Institute"/>
            <person name="Haridas S."/>
            <person name="Albert R."/>
            <person name="Binder M."/>
            <person name="Bloem J."/>
            <person name="Labutti K."/>
            <person name="Salamov A."/>
            <person name="Andreopoulos B."/>
            <person name="Baker S.E."/>
            <person name="Barry K."/>
            <person name="Bills G."/>
            <person name="Bluhm B.H."/>
            <person name="Cannon C."/>
            <person name="Castanera R."/>
            <person name="Culley D.E."/>
            <person name="Daum C."/>
            <person name="Ezra D."/>
            <person name="Gonzalez J.B."/>
            <person name="Henrissat B."/>
            <person name="Kuo A."/>
            <person name="Liang C."/>
            <person name="Lipzen A."/>
            <person name="Lutzoni F."/>
            <person name="Magnuson J."/>
            <person name="Mondo S."/>
            <person name="Nolan M."/>
            <person name="Ohm R."/>
            <person name="Pangilinan J."/>
            <person name="Park H.-J."/>
            <person name="Ramirez L."/>
            <person name="Alfaro M."/>
            <person name="Sun H."/>
            <person name="Tritt A."/>
            <person name="Yoshinaga Y."/>
            <person name="Zwiers L.-H."/>
            <person name="Turgeon B.G."/>
            <person name="Goodwin S.B."/>
            <person name="Spatafora J.W."/>
            <person name="Crous P.W."/>
            <person name="Grigoriev I.V."/>
        </authorList>
    </citation>
    <scope>NUCLEOTIDE SEQUENCE</scope>
    <source>
        <strain evidence="1 3">CBS 781.70</strain>
    </source>
</reference>
<dbReference type="Proteomes" id="UP000504638">
    <property type="component" value="Unplaced"/>
</dbReference>
<keyword evidence="2" id="KW-1185">Reference proteome</keyword>
<dbReference type="OrthoDB" id="4158189at2759"/>
<reference evidence="3" key="2">
    <citation type="submission" date="2020-04" db="EMBL/GenBank/DDBJ databases">
        <authorList>
            <consortium name="NCBI Genome Project"/>
        </authorList>
    </citation>
    <scope>NUCLEOTIDE SEQUENCE</scope>
    <source>
        <strain evidence="3">CBS 781.70</strain>
    </source>
</reference>
<sequence>MCGPSRPSLGGAIAILHPARHLDDSFPQSSPLPPSLEQPFRLLFHPPLTTGPPSPRLCLHFSSRDPFMKDASDAVWLVIYSDGDLASKHQRPPLWRFPVSACNGIGELDGAEDMQLAVGSRGVIGRRVELLQGRRTVAEGVVGWN</sequence>
<proteinExistence type="predicted"/>
<name>A0A6G1FSC5_9PEZI</name>
<accession>A0A6G1FSC5</accession>
<evidence type="ECO:0000313" key="1">
    <source>
        <dbReference type="EMBL" id="KAF1808684.1"/>
    </source>
</evidence>
<evidence type="ECO:0000313" key="3">
    <source>
        <dbReference type="RefSeq" id="XP_033530315.1"/>
    </source>
</evidence>
<dbReference type="GeneID" id="54414987"/>
<dbReference type="EMBL" id="ML975180">
    <property type="protein sequence ID" value="KAF1808684.1"/>
    <property type="molecule type" value="Genomic_DNA"/>
</dbReference>
<evidence type="ECO:0000313" key="2">
    <source>
        <dbReference type="Proteomes" id="UP000504638"/>
    </source>
</evidence>